<organism evidence="8 9">
    <name type="scientific">Paucidesulfovibrio gracilis DSM 16080</name>
    <dbReference type="NCBI Taxonomy" id="1121449"/>
    <lineage>
        <taxon>Bacteria</taxon>
        <taxon>Pseudomonadati</taxon>
        <taxon>Thermodesulfobacteriota</taxon>
        <taxon>Desulfovibrionia</taxon>
        <taxon>Desulfovibrionales</taxon>
        <taxon>Desulfovibrionaceae</taxon>
        <taxon>Paucidesulfovibrio</taxon>
    </lineage>
</organism>
<sequence>MSQLNMKRIYLYSKFERFWHWVQAVLITLLLVTGFEVHGVYTLFGFEQAVDIHATAGISWVILYVFIAFWLLTTGEWKQYIPTTKRLLVVMRYYAFGIFRGEPHPVQKKREAKHNPLQRLTYLGLASVLIPIMLATGLVYYYYNELALNDLGLVANLHVVGAFLILMFYVVHVYMTTTGHSVTAHIQAMFTGWEEVEDESQVEDWERADKVDNVTTS</sequence>
<keyword evidence="2" id="KW-1003">Cell membrane</keyword>
<evidence type="ECO:0000256" key="4">
    <source>
        <dbReference type="ARBA" id="ARBA00022989"/>
    </source>
</evidence>
<name>A0A1T4W1R0_9BACT</name>
<dbReference type="OrthoDB" id="197262at2"/>
<feature type="domain" description="Cytochrome b561 bacterial/Ni-hydrogenase" evidence="7">
    <location>
        <begin position="12"/>
        <end position="192"/>
    </location>
</feature>
<dbReference type="Proteomes" id="UP000190027">
    <property type="component" value="Unassembled WGS sequence"/>
</dbReference>
<dbReference type="GO" id="GO:0020037">
    <property type="term" value="F:heme binding"/>
    <property type="evidence" value="ECO:0007669"/>
    <property type="project" value="TreeGrafter"/>
</dbReference>
<evidence type="ECO:0000313" key="8">
    <source>
        <dbReference type="EMBL" id="SKA71079.1"/>
    </source>
</evidence>
<dbReference type="PANTHER" id="PTHR30485">
    <property type="entry name" value="NI/FE-HYDROGENASE 1 B-TYPE CYTOCHROME SUBUNIT"/>
    <property type="match status" value="1"/>
</dbReference>
<evidence type="ECO:0000256" key="5">
    <source>
        <dbReference type="ARBA" id="ARBA00023136"/>
    </source>
</evidence>
<dbReference type="Pfam" id="PF01292">
    <property type="entry name" value="Ni_hydr_CYTB"/>
    <property type="match status" value="1"/>
</dbReference>
<feature type="transmembrane region" description="Helical" evidence="6">
    <location>
        <begin position="155"/>
        <end position="175"/>
    </location>
</feature>
<evidence type="ECO:0000256" key="1">
    <source>
        <dbReference type="ARBA" id="ARBA00004651"/>
    </source>
</evidence>
<evidence type="ECO:0000313" key="9">
    <source>
        <dbReference type="Proteomes" id="UP000190027"/>
    </source>
</evidence>
<dbReference type="GO" id="GO:0009055">
    <property type="term" value="F:electron transfer activity"/>
    <property type="evidence" value="ECO:0007669"/>
    <property type="project" value="InterPro"/>
</dbReference>
<protein>
    <submittedName>
        <fullName evidence="8">Thiosulfate reductase cytochrome b subunit</fullName>
    </submittedName>
</protein>
<keyword evidence="3 6" id="KW-0812">Transmembrane</keyword>
<gene>
    <name evidence="8" type="ORF">SAMN02745704_00070</name>
</gene>
<comment type="subcellular location">
    <subcellularLocation>
        <location evidence="1">Cell membrane</location>
        <topology evidence="1">Multi-pass membrane protein</topology>
    </subcellularLocation>
</comment>
<feature type="transmembrane region" description="Helical" evidence="6">
    <location>
        <begin position="52"/>
        <end position="72"/>
    </location>
</feature>
<keyword evidence="5 6" id="KW-0472">Membrane</keyword>
<dbReference type="AlphaFoldDB" id="A0A1T4W1R0"/>
<dbReference type="SUPFAM" id="SSF81342">
    <property type="entry name" value="Transmembrane di-heme cytochromes"/>
    <property type="match status" value="1"/>
</dbReference>
<dbReference type="STRING" id="1121449.SAMN02745704_00070"/>
<dbReference type="InterPro" id="IPR011577">
    <property type="entry name" value="Cyt_b561_bac/Ni-Hgenase"/>
</dbReference>
<evidence type="ECO:0000256" key="2">
    <source>
        <dbReference type="ARBA" id="ARBA00022475"/>
    </source>
</evidence>
<dbReference type="InterPro" id="IPR051542">
    <property type="entry name" value="Hydrogenase_cytochrome"/>
</dbReference>
<evidence type="ECO:0000256" key="3">
    <source>
        <dbReference type="ARBA" id="ARBA00022692"/>
    </source>
</evidence>
<feature type="transmembrane region" description="Helical" evidence="6">
    <location>
        <begin position="120"/>
        <end position="143"/>
    </location>
</feature>
<dbReference type="RefSeq" id="WP_078715667.1">
    <property type="nucleotide sequence ID" value="NZ_FUYC01000001.1"/>
</dbReference>
<keyword evidence="4 6" id="KW-1133">Transmembrane helix</keyword>
<dbReference type="InterPro" id="IPR016174">
    <property type="entry name" value="Di-haem_cyt_TM"/>
</dbReference>
<evidence type="ECO:0000256" key="6">
    <source>
        <dbReference type="SAM" id="Phobius"/>
    </source>
</evidence>
<feature type="transmembrane region" description="Helical" evidence="6">
    <location>
        <begin position="21"/>
        <end position="46"/>
    </location>
</feature>
<accession>A0A1T4W1R0</accession>
<proteinExistence type="predicted"/>
<keyword evidence="9" id="KW-1185">Reference proteome</keyword>
<dbReference type="EMBL" id="FUYC01000001">
    <property type="protein sequence ID" value="SKA71079.1"/>
    <property type="molecule type" value="Genomic_DNA"/>
</dbReference>
<dbReference type="GO" id="GO:0022904">
    <property type="term" value="P:respiratory electron transport chain"/>
    <property type="evidence" value="ECO:0007669"/>
    <property type="project" value="InterPro"/>
</dbReference>
<dbReference type="PANTHER" id="PTHR30485:SF1">
    <property type="entry name" value="CYTOCHROME YDHU-RELATED"/>
    <property type="match status" value="1"/>
</dbReference>
<reference evidence="8 9" key="1">
    <citation type="submission" date="2017-02" db="EMBL/GenBank/DDBJ databases">
        <authorList>
            <person name="Peterson S.W."/>
        </authorList>
    </citation>
    <scope>NUCLEOTIDE SEQUENCE [LARGE SCALE GENOMIC DNA]</scope>
    <source>
        <strain evidence="8 9">DSM 16080</strain>
    </source>
</reference>
<evidence type="ECO:0000259" key="7">
    <source>
        <dbReference type="Pfam" id="PF01292"/>
    </source>
</evidence>
<dbReference type="Gene3D" id="1.20.950.20">
    <property type="entry name" value="Transmembrane di-heme cytochromes, Chain C"/>
    <property type="match status" value="1"/>
</dbReference>
<dbReference type="GO" id="GO:0005886">
    <property type="term" value="C:plasma membrane"/>
    <property type="evidence" value="ECO:0007669"/>
    <property type="project" value="UniProtKB-SubCell"/>
</dbReference>